<proteinExistence type="inferred from homology"/>
<gene>
    <name evidence="7" type="ORF">LTR05_001960</name>
</gene>
<dbReference type="InterPro" id="IPR006139">
    <property type="entry name" value="D-isomer_2_OHA_DH_cat_dom"/>
</dbReference>
<evidence type="ECO:0000259" key="6">
    <source>
        <dbReference type="Pfam" id="PF02826"/>
    </source>
</evidence>
<dbReference type="AlphaFoldDB" id="A0AAN7T8K2"/>
<dbReference type="InterPro" id="IPR036291">
    <property type="entry name" value="NAD(P)-bd_dom_sf"/>
</dbReference>
<evidence type="ECO:0000313" key="7">
    <source>
        <dbReference type="EMBL" id="KAK5091775.1"/>
    </source>
</evidence>
<evidence type="ECO:0000259" key="5">
    <source>
        <dbReference type="Pfam" id="PF00389"/>
    </source>
</evidence>
<accession>A0AAN7T8K2</accession>
<evidence type="ECO:0000256" key="2">
    <source>
        <dbReference type="ARBA" id="ARBA00023002"/>
    </source>
</evidence>
<evidence type="ECO:0000313" key="8">
    <source>
        <dbReference type="Proteomes" id="UP001309876"/>
    </source>
</evidence>
<dbReference type="PANTHER" id="PTHR42789">
    <property type="entry name" value="D-ISOMER SPECIFIC 2-HYDROXYACID DEHYDROGENASE FAMILY PROTEIN (AFU_ORTHOLOGUE AFUA_6G10090)"/>
    <property type="match status" value="1"/>
</dbReference>
<dbReference type="Proteomes" id="UP001309876">
    <property type="component" value="Unassembled WGS sequence"/>
</dbReference>
<dbReference type="SUPFAM" id="SSF52283">
    <property type="entry name" value="Formate/glycerate dehydrogenase catalytic domain-like"/>
    <property type="match status" value="1"/>
</dbReference>
<keyword evidence="3" id="KW-0520">NAD</keyword>
<dbReference type="Gene3D" id="3.40.50.720">
    <property type="entry name" value="NAD(P)-binding Rossmann-like Domain"/>
    <property type="match status" value="2"/>
</dbReference>
<dbReference type="SUPFAM" id="SSF51735">
    <property type="entry name" value="NAD(P)-binding Rossmann-fold domains"/>
    <property type="match status" value="1"/>
</dbReference>
<dbReference type="CDD" id="cd12169">
    <property type="entry name" value="PGDH_like_1"/>
    <property type="match status" value="1"/>
</dbReference>
<dbReference type="EMBL" id="JAVRRJ010000001">
    <property type="protein sequence ID" value="KAK5091775.1"/>
    <property type="molecule type" value="Genomic_DNA"/>
</dbReference>
<evidence type="ECO:0000256" key="3">
    <source>
        <dbReference type="ARBA" id="ARBA00023027"/>
    </source>
</evidence>
<dbReference type="InterPro" id="IPR029753">
    <property type="entry name" value="D-isomer_DH_CS"/>
</dbReference>
<dbReference type="Pfam" id="PF02826">
    <property type="entry name" value="2-Hacid_dh_C"/>
    <property type="match status" value="1"/>
</dbReference>
<dbReference type="GO" id="GO:0051287">
    <property type="term" value="F:NAD binding"/>
    <property type="evidence" value="ECO:0007669"/>
    <property type="project" value="InterPro"/>
</dbReference>
<keyword evidence="2 4" id="KW-0560">Oxidoreductase</keyword>
<dbReference type="GO" id="GO:0016616">
    <property type="term" value="F:oxidoreductase activity, acting on the CH-OH group of donors, NAD or NADP as acceptor"/>
    <property type="evidence" value="ECO:0007669"/>
    <property type="project" value="InterPro"/>
</dbReference>
<dbReference type="Pfam" id="PF00389">
    <property type="entry name" value="2-Hacid_dh"/>
    <property type="match status" value="1"/>
</dbReference>
<feature type="domain" description="D-isomer specific 2-hydroxyacid dehydrogenase catalytic" evidence="5">
    <location>
        <begin position="52"/>
        <end position="349"/>
    </location>
</feature>
<dbReference type="PROSITE" id="PS00671">
    <property type="entry name" value="D_2_HYDROXYACID_DH_3"/>
    <property type="match status" value="1"/>
</dbReference>
<name>A0AAN7T8K2_9EURO</name>
<keyword evidence="8" id="KW-1185">Reference proteome</keyword>
<evidence type="ECO:0008006" key="9">
    <source>
        <dbReference type="Google" id="ProtNLM"/>
    </source>
</evidence>
<comment type="caution">
    <text evidence="7">The sequence shown here is derived from an EMBL/GenBank/DDBJ whole genome shotgun (WGS) entry which is preliminary data.</text>
</comment>
<dbReference type="PANTHER" id="PTHR42789:SF1">
    <property type="entry name" value="D-ISOMER SPECIFIC 2-HYDROXYACID DEHYDROGENASE FAMILY PROTEIN (AFU_ORTHOLOGUE AFUA_6G10090)"/>
    <property type="match status" value="1"/>
</dbReference>
<comment type="similarity">
    <text evidence="1 4">Belongs to the D-isomer specific 2-hydroxyacid dehydrogenase family.</text>
</comment>
<reference evidence="7 8" key="1">
    <citation type="submission" date="2023-08" db="EMBL/GenBank/DDBJ databases">
        <title>Black Yeasts Isolated from many extreme environments.</title>
        <authorList>
            <person name="Coleine C."/>
            <person name="Stajich J.E."/>
            <person name="Selbmann L."/>
        </authorList>
    </citation>
    <scope>NUCLEOTIDE SEQUENCE [LARGE SCALE GENOMIC DNA]</scope>
    <source>
        <strain evidence="7 8">CCFEE 5910</strain>
    </source>
</reference>
<dbReference type="InterPro" id="IPR050857">
    <property type="entry name" value="D-2-hydroxyacid_DH"/>
</dbReference>
<evidence type="ECO:0000256" key="1">
    <source>
        <dbReference type="ARBA" id="ARBA00005854"/>
    </source>
</evidence>
<protein>
    <recommendedName>
        <fullName evidence="9">D-isomer specific 2-hydroxyacid dehydrogenase</fullName>
    </recommendedName>
</protein>
<dbReference type="InterPro" id="IPR006140">
    <property type="entry name" value="D-isomer_DH_NAD-bd"/>
</dbReference>
<organism evidence="7 8">
    <name type="scientific">Lithohypha guttulata</name>
    <dbReference type="NCBI Taxonomy" id="1690604"/>
    <lineage>
        <taxon>Eukaryota</taxon>
        <taxon>Fungi</taxon>
        <taxon>Dikarya</taxon>
        <taxon>Ascomycota</taxon>
        <taxon>Pezizomycotina</taxon>
        <taxon>Eurotiomycetes</taxon>
        <taxon>Chaetothyriomycetidae</taxon>
        <taxon>Chaetothyriales</taxon>
        <taxon>Trichomeriaceae</taxon>
        <taxon>Lithohypha</taxon>
    </lineage>
</organism>
<sequence length="358" mass="39341">MSASPIRLAVLDDYAYTSKPIFEHFTRQNPDHKVQIDYCPSTLLTRTPDGLKAAIDRLKPYTILSTMRERTPFPAELISQLPNLKLLLTTGSRNASIDLAECEKHSILVAGTGPSPKAVPNYDSTNEQCWALILGVARRIAELDLRVKTGRGEEGWQEGLNTGLAGKTLGLLGLGRLGVQAAATGILGFGMKVLAWSENLTQEKADRAAADRGLPAGSFRVASSKQELFANADVLSVHYVLSDRSRGTVGKQELSWMKKSSVLINTSRGPLIDESALVNALRQKKLKGVGLDVFDVEPLPEDSVWRSNDWPEDVTVLVSPHMGYVEENTMTSWYEQTADNVGRWLRGEELFKQMSTTA</sequence>
<evidence type="ECO:0000256" key="4">
    <source>
        <dbReference type="RuleBase" id="RU003719"/>
    </source>
</evidence>
<feature type="domain" description="D-isomer specific 2-hydroxyacid dehydrogenase NAD-binding" evidence="6">
    <location>
        <begin position="131"/>
        <end position="323"/>
    </location>
</feature>